<dbReference type="Proteomes" id="UP000260311">
    <property type="component" value="Segment"/>
</dbReference>
<reference evidence="2 3" key="1">
    <citation type="submission" date="2018-05" db="EMBL/GenBank/DDBJ databases">
        <title>The genome of Vibrio coralliilyticus phage YC.</title>
        <authorList>
            <person name="Benler S."/>
        </authorList>
    </citation>
    <scope>NUCLEOTIDE SEQUENCE [LARGE SCALE GENOMIC DNA]</scope>
</reference>
<organism evidence="2 3">
    <name type="scientific">Vibrio phage YC</name>
    <dbReference type="NCBI Taxonomy" id="2267403"/>
    <lineage>
        <taxon>Viruses</taxon>
        <taxon>Duplodnaviria</taxon>
        <taxon>Heunggongvirae</taxon>
        <taxon>Uroviricota</taxon>
        <taxon>Caudoviricetes</taxon>
        <taxon>Pantevenvirales</taxon>
        <taxon>Ackermannviridae</taxon>
        <taxon>Campanilevirus</taxon>
        <taxon>Campanilevirus YC</taxon>
    </lineage>
</organism>
<keyword evidence="1" id="KW-0812">Transmembrane</keyword>
<evidence type="ECO:0000256" key="1">
    <source>
        <dbReference type="SAM" id="Phobius"/>
    </source>
</evidence>
<proteinExistence type="predicted"/>
<evidence type="ECO:0000313" key="2">
    <source>
        <dbReference type="EMBL" id="AXC34395.1"/>
    </source>
</evidence>
<name>A0A384ZRX3_9CAUD</name>
<dbReference type="GeneID" id="55608473"/>
<evidence type="ECO:0000313" key="3">
    <source>
        <dbReference type="Proteomes" id="UP000260311"/>
    </source>
</evidence>
<dbReference type="EMBL" id="MH375644">
    <property type="protein sequence ID" value="AXC34395.1"/>
    <property type="molecule type" value="Genomic_DNA"/>
</dbReference>
<keyword evidence="1" id="KW-0472">Membrane</keyword>
<feature type="transmembrane region" description="Helical" evidence="1">
    <location>
        <begin position="84"/>
        <end position="105"/>
    </location>
</feature>
<protein>
    <submittedName>
        <fullName evidence="2">Uncharacterized protein</fullName>
    </submittedName>
</protein>
<accession>A0A384ZRX3</accession>
<keyword evidence="3" id="KW-1185">Reference proteome</keyword>
<dbReference type="KEGG" id="vg:55608473"/>
<sequence length="106" mass="11838">MSQLAHSIFVTVTSQEMVSLLVFAFSGWRTVRCVASAADNYLSWTRAENSRMAFWSAQSTYAEPKDVKHLKIEADSQGEFRDGFINNLTGVVVFGLAALTSLAWWL</sequence>
<keyword evidence="1" id="KW-1133">Transmembrane helix</keyword>
<dbReference type="RefSeq" id="YP_009838241.1">
    <property type="nucleotide sequence ID" value="NC_048709.1"/>
</dbReference>